<reference evidence="1" key="1">
    <citation type="journal article" date="2014" name="Int. J. Syst. Evol. Microbiol.">
        <title>Complete genome sequence of Corynebacterium casei LMG S-19264T (=DSM 44701T), isolated from a smear-ripened cheese.</title>
        <authorList>
            <consortium name="US DOE Joint Genome Institute (JGI-PGF)"/>
            <person name="Walter F."/>
            <person name="Albersmeier A."/>
            <person name="Kalinowski J."/>
            <person name="Ruckert C."/>
        </authorList>
    </citation>
    <scope>NUCLEOTIDE SEQUENCE</scope>
    <source>
        <strain evidence="1">VKM B-1513</strain>
    </source>
</reference>
<name>A0A9W6IP02_9PROT</name>
<gene>
    <name evidence="1" type="ORF">GCM10017621_19840</name>
</gene>
<dbReference type="EMBL" id="BSFE01000005">
    <property type="protein sequence ID" value="GLK52476.1"/>
    <property type="molecule type" value="Genomic_DNA"/>
</dbReference>
<reference evidence="1" key="2">
    <citation type="submission" date="2023-01" db="EMBL/GenBank/DDBJ databases">
        <authorList>
            <person name="Sun Q."/>
            <person name="Evtushenko L."/>
        </authorList>
    </citation>
    <scope>NUCLEOTIDE SEQUENCE</scope>
    <source>
        <strain evidence="1">VKM B-1513</strain>
    </source>
</reference>
<proteinExistence type="predicted"/>
<evidence type="ECO:0000313" key="2">
    <source>
        <dbReference type="Proteomes" id="UP001143486"/>
    </source>
</evidence>
<protein>
    <submittedName>
        <fullName evidence="1">Uncharacterized protein</fullName>
    </submittedName>
</protein>
<comment type="caution">
    <text evidence="1">The sequence shown here is derived from an EMBL/GenBank/DDBJ whole genome shotgun (WGS) entry which is preliminary data.</text>
</comment>
<organism evidence="1 2">
    <name type="scientific">Maricaulis virginensis</name>
    <dbReference type="NCBI Taxonomy" id="144022"/>
    <lineage>
        <taxon>Bacteria</taxon>
        <taxon>Pseudomonadati</taxon>
        <taxon>Pseudomonadota</taxon>
        <taxon>Alphaproteobacteria</taxon>
        <taxon>Maricaulales</taxon>
        <taxon>Maricaulaceae</taxon>
        <taxon>Maricaulis</taxon>
    </lineage>
</organism>
<evidence type="ECO:0000313" key="1">
    <source>
        <dbReference type="EMBL" id="GLK52476.1"/>
    </source>
</evidence>
<dbReference type="AlphaFoldDB" id="A0A9W6IP02"/>
<accession>A0A9W6IP02</accession>
<sequence length="72" mass="8042">MLRRIFILLAETAYADPIADMLPDTLFNGQGRVAALAYAAGLRPAREMIPPFEDEAWLEAEFARRGVFSGRD</sequence>
<keyword evidence="2" id="KW-1185">Reference proteome</keyword>
<dbReference type="Proteomes" id="UP001143486">
    <property type="component" value="Unassembled WGS sequence"/>
</dbReference>